<gene>
    <name evidence="1" type="ORF">E2C01_064490</name>
</gene>
<dbReference type="EMBL" id="VSRR010030818">
    <property type="protein sequence ID" value="MPC70248.1"/>
    <property type="molecule type" value="Genomic_DNA"/>
</dbReference>
<dbReference type="Proteomes" id="UP000324222">
    <property type="component" value="Unassembled WGS sequence"/>
</dbReference>
<keyword evidence="2" id="KW-1185">Reference proteome</keyword>
<dbReference type="AlphaFoldDB" id="A0A5B7HND0"/>
<organism evidence="1 2">
    <name type="scientific">Portunus trituberculatus</name>
    <name type="common">Swimming crab</name>
    <name type="synonym">Neptunus trituberculatus</name>
    <dbReference type="NCBI Taxonomy" id="210409"/>
    <lineage>
        <taxon>Eukaryota</taxon>
        <taxon>Metazoa</taxon>
        <taxon>Ecdysozoa</taxon>
        <taxon>Arthropoda</taxon>
        <taxon>Crustacea</taxon>
        <taxon>Multicrustacea</taxon>
        <taxon>Malacostraca</taxon>
        <taxon>Eumalacostraca</taxon>
        <taxon>Eucarida</taxon>
        <taxon>Decapoda</taxon>
        <taxon>Pleocyemata</taxon>
        <taxon>Brachyura</taxon>
        <taxon>Eubrachyura</taxon>
        <taxon>Portunoidea</taxon>
        <taxon>Portunidae</taxon>
        <taxon>Portuninae</taxon>
        <taxon>Portunus</taxon>
    </lineage>
</organism>
<comment type="caution">
    <text evidence="1">The sequence shown here is derived from an EMBL/GenBank/DDBJ whole genome shotgun (WGS) entry which is preliminary data.</text>
</comment>
<evidence type="ECO:0000313" key="1">
    <source>
        <dbReference type="EMBL" id="MPC70248.1"/>
    </source>
</evidence>
<protein>
    <submittedName>
        <fullName evidence="1">Uncharacterized protein</fullName>
    </submittedName>
</protein>
<reference evidence="1 2" key="1">
    <citation type="submission" date="2019-05" db="EMBL/GenBank/DDBJ databases">
        <title>Another draft genome of Portunus trituberculatus and its Hox gene families provides insights of decapod evolution.</title>
        <authorList>
            <person name="Jeong J.-H."/>
            <person name="Song I."/>
            <person name="Kim S."/>
            <person name="Choi T."/>
            <person name="Kim D."/>
            <person name="Ryu S."/>
            <person name="Kim W."/>
        </authorList>
    </citation>
    <scope>NUCLEOTIDE SEQUENCE [LARGE SCALE GENOMIC DNA]</scope>
    <source>
        <tissue evidence="1">Muscle</tissue>
    </source>
</reference>
<accession>A0A5B7HND0</accession>
<sequence>MSVMALVPVCGESCTIAGSAMGAPCTVHHRRVCSSVPNANIMSGCSSQLPFLYYIWCQICSLGGGSCRR</sequence>
<evidence type="ECO:0000313" key="2">
    <source>
        <dbReference type="Proteomes" id="UP000324222"/>
    </source>
</evidence>
<proteinExistence type="predicted"/>
<name>A0A5B7HND0_PORTR</name>